<reference evidence="5" key="1">
    <citation type="submission" date="2022-02" db="EMBL/GenBank/DDBJ databases">
        <authorList>
            <person name="King R."/>
        </authorList>
    </citation>
    <scope>NUCLEOTIDE SEQUENCE</scope>
</reference>
<dbReference type="SUPFAM" id="SSF50985">
    <property type="entry name" value="RCC1/BLIP-II"/>
    <property type="match status" value="1"/>
</dbReference>
<dbReference type="Pfam" id="PF25390">
    <property type="entry name" value="WD40_RLD"/>
    <property type="match status" value="1"/>
</dbReference>
<dbReference type="Gene3D" id="2.130.10.30">
    <property type="entry name" value="Regulator of chromosome condensation 1/beta-lactamase-inhibitor protein II"/>
    <property type="match status" value="2"/>
</dbReference>
<dbReference type="PROSITE" id="PS00626">
    <property type="entry name" value="RCC1_2"/>
    <property type="match status" value="1"/>
</dbReference>
<dbReference type="PROSITE" id="PS50012">
    <property type="entry name" value="RCC1_3"/>
    <property type="match status" value="4"/>
</dbReference>
<feature type="repeat" description="RCC1" evidence="3">
    <location>
        <begin position="158"/>
        <end position="208"/>
    </location>
</feature>
<organism evidence="5 6">
    <name type="scientific">Spodoptera littoralis</name>
    <name type="common">Egyptian cotton leafworm</name>
    <dbReference type="NCBI Taxonomy" id="7109"/>
    <lineage>
        <taxon>Eukaryota</taxon>
        <taxon>Metazoa</taxon>
        <taxon>Ecdysozoa</taxon>
        <taxon>Arthropoda</taxon>
        <taxon>Hexapoda</taxon>
        <taxon>Insecta</taxon>
        <taxon>Pterygota</taxon>
        <taxon>Neoptera</taxon>
        <taxon>Endopterygota</taxon>
        <taxon>Lepidoptera</taxon>
        <taxon>Glossata</taxon>
        <taxon>Ditrysia</taxon>
        <taxon>Noctuoidea</taxon>
        <taxon>Noctuidae</taxon>
        <taxon>Amphipyrinae</taxon>
        <taxon>Spodoptera</taxon>
    </lineage>
</organism>
<evidence type="ECO:0000313" key="5">
    <source>
        <dbReference type="EMBL" id="CAH1644755.1"/>
    </source>
</evidence>
<proteinExistence type="predicted"/>
<gene>
    <name evidence="5" type="ORF">SPLIT_LOCUS10108</name>
</gene>
<dbReference type="PRINTS" id="PR00633">
    <property type="entry name" value="RCCNDNSATION"/>
</dbReference>
<accession>A0A9P0IDG2</accession>
<dbReference type="InterPro" id="IPR058923">
    <property type="entry name" value="RCC1-like_dom"/>
</dbReference>
<evidence type="ECO:0000256" key="3">
    <source>
        <dbReference type="PROSITE-ProRule" id="PRU00235"/>
    </source>
</evidence>
<feature type="repeat" description="RCC1" evidence="3">
    <location>
        <begin position="264"/>
        <end position="316"/>
    </location>
</feature>
<dbReference type="InterPro" id="IPR051553">
    <property type="entry name" value="Ran_GTPase-activating"/>
</dbReference>
<dbReference type="GO" id="GO:0005085">
    <property type="term" value="F:guanyl-nucleotide exchange factor activity"/>
    <property type="evidence" value="ECO:0007669"/>
    <property type="project" value="TreeGrafter"/>
</dbReference>
<dbReference type="EMBL" id="LR824536">
    <property type="protein sequence ID" value="CAH1644755.1"/>
    <property type="molecule type" value="Genomic_DNA"/>
</dbReference>
<dbReference type="InterPro" id="IPR009091">
    <property type="entry name" value="RCC1/BLIP-II"/>
</dbReference>
<keyword evidence="6" id="KW-1185">Reference proteome</keyword>
<evidence type="ECO:0000256" key="2">
    <source>
        <dbReference type="ARBA" id="ARBA00022737"/>
    </source>
</evidence>
<feature type="domain" description="RCC1-like" evidence="4">
    <location>
        <begin position="3"/>
        <end position="365"/>
    </location>
</feature>
<dbReference type="InterPro" id="IPR000408">
    <property type="entry name" value="Reg_chr_condens"/>
</dbReference>
<keyword evidence="1" id="KW-0344">Guanine-nucleotide releasing factor</keyword>
<evidence type="ECO:0000256" key="1">
    <source>
        <dbReference type="ARBA" id="ARBA00022658"/>
    </source>
</evidence>
<dbReference type="PANTHER" id="PTHR45982:SF8">
    <property type="entry name" value="E3 UBIQUITIN-PROTEIN LIGASE HERC2-LIKE PROTEIN-RELATED"/>
    <property type="match status" value="1"/>
</dbReference>
<evidence type="ECO:0000313" key="6">
    <source>
        <dbReference type="Proteomes" id="UP001153321"/>
    </source>
</evidence>
<name>A0A9P0IDG2_SPOLI</name>
<dbReference type="Proteomes" id="UP001153321">
    <property type="component" value="Chromosome 5"/>
</dbReference>
<feature type="repeat" description="RCC1" evidence="3">
    <location>
        <begin position="105"/>
        <end position="157"/>
    </location>
</feature>
<dbReference type="GO" id="GO:0005737">
    <property type="term" value="C:cytoplasm"/>
    <property type="evidence" value="ECO:0007669"/>
    <property type="project" value="TreeGrafter"/>
</dbReference>
<sequence length="370" mass="41148">MALWTWGANSHGQLGVGIANEQIEKPTKVEVHLYHCKINQIACGGGHTLLLDNEGKLYACGWNSKLQLARETEVHKLERTWPLSGVTFTNIVCGWDFSCGVTDDQFLIVWGSNSYGQLGVPTTPKEYFSEIMKPIRLPINAVLVSMGLRHTAIVNSKGEVWTTGCGRHGQLGLGNSVLSSDRFQKVEGVGKISHIACGQNHTVAWCSEERALYVWGDNKHGQLLLCSEKYKKIYTPNKIDIDVKQEVKKLLSGWTNVILWLEDGSLLAWGRNNNGQLGTDKLSHQEHSHISSFQVKGREVKDVAVGSEHTICLATDNTLWAWGWNEHFNTAIDLGHQIVKPTLVPLEIDKNQKITQIYAGGAQNFVVIEE</sequence>
<evidence type="ECO:0000259" key="4">
    <source>
        <dbReference type="Pfam" id="PF25390"/>
    </source>
</evidence>
<dbReference type="AlphaFoldDB" id="A0A9P0IDG2"/>
<protein>
    <recommendedName>
        <fullName evidence="4">RCC1-like domain-containing protein</fullName>
    </recommendedName>
</protein>
<keyword evidence="2" id="KW-0677">Repeat</keyword>
<feature type="repeat" description="RCC1" evidence="3">
    <location>
        <begin position="1"/>
        <end position="54"/>
    </location>
</feature>
<dbReference type="PANTHER" id="PTHR45982">
    <property type="entry name" value="REGULATOR OF CHROMOSOME CONDENSATION"/>
    <property type="match status" value="1"/>
</dbReference>